<dbReference type="AlphaFoldDB" id="A0A4Y3WQD2"/>
<organism evidence="5 6">
    <name type="scientific">Pseudonocardia hydrocarbonoxydans</name>
    <dbReference type="NCBI Taxonomy" id="76726"/>
    <lineage>
        <taxon>Bacteria</taxon>
        <taxon>Bacillati</taxon>
        <taxon>Actinomycetota</taxon>
        <taxon>Actinomycetes</taxon>
        <taxon>Pseudonocardiales</taxon>
        <taxon>Pseudonocardiaceae</taxon>
        <taxon>Pseudonocardia</taxon>
    </lineage>
</organism>
<dbReference type="SMART" id="SM00650">
    <property type="entry name" value="rADc"/>
    <property type="match status" value="1"/>
</dbReference>
<evidence type="ECO:0000256" key="3">
    <source>
        <dbReference type="ARBA" id="ARBA00022691"/>
    </source>
</evidence>
<comment type="caution">
    <text evidence="5">The sequence shown here is derived from an EMBL/GenBank/DDBJ whole genome shotgun (WGS) entry which is preliminary data.</text>
</comment>
<evidence type="ECO:0000259" key="4">
    <source>
        <dbReference type="SMART" id="SM00650"/>
    </source>
</evidence>
<evidence type="ECO:0000313" key="6">
    <source>
        <dbReference type="Proteomes" id="UP000320338"/>
    </source>
</evidence>
<protein>
    <recommendedName>
        <fullName evidence="4">Ribosomal RNA adenine methylase transferase N-terminal domain-containing protein</fullName>
    </recommendedName>
</protein>
<feature type="domain" description="Ribosomal RNA adenine methylase transferase N-terminal" evidence="4">
    <location>
        <begin position="38"/>
        <end position="203"/>
    </location>
</feature>
<keyword evidence="1" id="KW-0489">Methyltransferase</keyword>
<keyword evidence="3" id="KW-0949">S-adenosyl-L-methionine</keyword>
<dbReference type="Pfam" id="PF13649">
    <property type="entry name" value="Methyltransf_25"/>
    <property type="match status" value="1"/>
</dbReference>
<evidence type="ECO:0000256" key="1">
    <source>
        <dbReference type="ARBA" id="ARBA00022603"/>
    </source>
</evidence>
<dbReference type="EMBL" id="BJNG01000015">
    <property type="protein sequence ID" value="GEC19576.1"/>
    <property type="molecule type" value="Genomic_DNA"/>
</dbReference>
<dbReference type="Proteomes" id="UP000320338">
    <property type="component" value="Unassembled WGS sequence"/>
</dbReference>
<evidence type="ECO:0000256" key="2">
    <source>
        <dbReference type="ARBA" id="ARBA00022679"/>
    </source>
</evidence>
<dbReference type="CDD" id="cd02440">
    <property type="entry name" value="AdoMet_MTases"/>
    <property type="match status" value="1"/>
</dbReference>
<keyword evidence="2" id="KW-0808">Transferase</keyword>
<accession>A0A4Y3WQD2</accession>
<reference evidence="5 6" key="1">
    <citation type="submission" date="2019-06" db="EMBL/GenBank/DDBJ databases">
        <title>Whole genome shotgun sequence of Pseudonocardia hydrocarbonoxydans NBRC 14498.</title>
        <authorList>
            <person name="Hosoyama A."/>
            <person name="Uohara A."/>
            <person name="Ohji S."/>
            <person name="Ichikawa N."/>
        </authorList>
    </citation>
    <scope>NUCLEOTIDE SEQUENCE [LARGE SCALE GENOMIC DNA]</scope>
    <source>
        <strain evidence="5 6">NBRC 14498</strain>
    </source>
</reference>
<dbReference type="SUPFAM" id="SSF53335">
    <property type="entry name" value="S-adenosyl-L-methionine-dependent methyltransferases"/>
    <property type="match status" value="1"/>
</dbReference>
<keyword evidence="6" id="KW-1185">Reference proteome</keyword>
<sequence length="205" mass="21529">MSADAPAPRSSDARRAFLSAALRRPATMGAVAPSSERLATVLASVVPRSGAPVVVELGPGTGAVSAVIARRLPPGGRHLAVELDPAMVDYLRRTRPGLEVVPGDARDLGKLLADQGVDHVDAIVCGLPWALFDDAAQTAVLTEIGRAIGDTGAFTTFAYVQGMALPAAHRFRARLRGAFEEVLVSATVWRNVPPAFVYVCRRPVG</sequence>
<dbReference type="InterPro" id="IPR041698">
    <property type="entry name" value="Methyltransf_25"/>
</dbReference>
<dbReference type="RefSeq" id="WP_307723955.1">
    <property type="nucleotide sequence ID" value="NZ_BAAARZ010000094.1"/>
</dbReference>
<proteinExistence type="predicted"/>
<evidence type="ECO:0000313" key="5">
    <source>
        <dbReference type="EMBL" id="GEC19576.1"/>
    </source>
</evidence>
<dbReference type="InterPro" id="IPR020598">
    <property type="entry name" value="rRNA_Ade_methylase_Trfase_N"/>
</dbReference>
<gene>
    <name evidence="5" type="ORF">PHY01_18590</name>
</gene>
<dbReference type="InterPro" id="IPR029063">
    <property type="entry name" value="SAM-dependent_MTases_sf"/>
</dbReference>
<name>A0A4Y3WQD2_9PSEU</name>
<dbReference type="GO" id="GO:0000179">
    <property type="term" value="F:rRNA (adenine-N6,N6-)-dimethyltransferase activity"/>
    <property type="evidence" value="ECO:0007669"/>
    <property type="project" value="InterPro"/>
</dbReference>
<dbReference type="Gene3D" id="3.40.50.150">
    <property type="entry name" value="Vaccinia Virus protein VP39"/>
    <property type="match status" value="1"/>
</dbReference>